<evidence type="ECO:0000313" key="3">
    <source>
        <dbReference type="Proteomes" id="UP000029224"/>
    </source>
</evidence>
<feature type="transmembrane region" description="Helical" evidence="1">
    <location>
        <begin position="12"/>
        <end position="34"/>
    </location>
</feature>
<proteinExistence type="predicted"/>
<keyword evidence="1" id="KW-0812">Transmembrane</keyword>
<name>A0A090U234_9VIBR</name>
<evidence type="ECO:0000256" key="1">
    <source>
        <dbReference type="SAM" id="Phobius"/>
    </source>
</evidence>
<comment type="caution">
    <text evidence="2">The sequence shown here is derived from an EMBL/GenBank/DDBJ whole genome shotgun (WGS) entry which is preliminary data.</text>
</comment>
<reference evidence="2 3" key="2">
    <citation type="submission" date="2014-09" db="EMBL/GenBank/DDBJ databases">
        <authorList>
            <consortium name="NBRP consortium"/>
            <person name="Sawabe T."/>
            <person name="Meirelles P."/>
            <person name="Nakanishi M."/>
            <person name="Sayaka M."/>
            <person name="Hattori M."/>
            <person name="Ohkuma M."/>
        </authorList>
    </citation>
    <scope>NUCLEOTIDE SEQUENCE [LARGE SCALE GENOMIC DNA]</scope>
    <source>
        <strain evidence="2 3">JCM 19240</strain>
    </source>
</reference>
<reference evidence="2 3" key="1">
    <citation type="submission" date="2014-09" db="EMBL/GenBank/DDBJ databases">
        <title>Vibrio maritimus JCM 19240. (C210) whole genome shotgun sequence.</title>
        <authorList>
            <person name="Sawabe T."/>
            <person name="Meirelles P."/>
            <person name="Nakanishi M."/>
            <person name="Sayaka M."/>
            <person name="Hattori M."/>
            <person name="Ohkuma M."/>
        </authorList>
    </citation>
    <scope>NUCLEOTIDE SEQUENCE [LARGE SCALE GENOMIC DNA]</scope>
    <source>
        <strain evidence="2 3">JCM 19240</strain>
    </source>
</reference>
<sequence length="141" mass="15608">MYASTIGEWSRYLIAVIAFFCIFGSTITVIDGYSRAIAESQRLLQNKTEENPKSYQAWVIVVSIAAISIIAFFAKALMPMLNFAMIMAFVTTPVFALLNYILVSKTDLPKALQMAVNSKRYPLSVLFTYLVSLPSLFGGNG</sequence>
<keyword evidence="3" id="KW-1185">Reference proteome</keyword>
<feature type="transmembrane region" description="Helical" evidence="1">
    <location>
        <begin position="80"/>
        <end position="101"/>
    </location>
</feature>
<keyword evidence="1" id="KW-0472">Membrane</keyword>
<evidence type="ECO:0000313" key="2">
    <source>
        <dbReference type="EMBL" id="GAL37062.1"/>
    </source>
</evidence>
<protein>
    <recommendedName>
        <fullName evidence="4">Serine transporter</fullName>
    </recommendedName>
</protein>
<gene>
    <name evidence="2" type="ORF">JCM19240_3011</name>
</gene>
<accession>A0A090U234</accession>
<dbReference type="EMBL" id="BBMT01000014">
    <property type="protein sequence ID" value="GAL37062.1"/>
    <property type="molecule type" value="Genomic_DNA"/>
</dbReference>
<dbReference type="AlphaFoldDB" id="A0A090U234"/>
<feature type="transmembrane region" description="Helical" evidence="1">
    <location>
        <begin position="121"/>
        <end position="139"/>
    </location>
</feature>
<organism evidence="2 3">
    <name type="scientific">Vibrio maritimus</name>
    <dbReference type="NCBI Taxonomy" id="990268"/>
    <lineage>
        <taxon>Bacteria</taxon>
        <taxon>Pseudomonadati</taxon>
        <taxon>Pseudomonadota</taxon>
        <taxon>Gammaproteobacteria</taxon>
        <taxon>Vibrionales</taxon>
        <taxon>Vibrionaceae</taxon>
        <taxon>Vibrio</taxon>
    </lineage>
</organism>
<evidence type="ECO:0008006" key="4">
    <source>
        <dbReference type="Google" id="ProtNLM"/>
    </source>
</evidence>
<dbReference type="Proteomes" id="UP000029224">
    <property type="component" value="Unassembled WGS sequence"/>
</dbReference>
<feature type="transmembrane region" description="Helical" evidence="1">
    <location>
        <begin position="55"/>
        <end position="74"/>
    </location>
</feature>
<keyword evidence="1" id="KW-1133">Transmembrane helix</keyword>